<keyword evidence="6" id="KW-0482">Metalloprotease</keyword>
<dbReference type="InterPro" id="IPR003583">
    <property type="entry name" value="Hlx-hairpin-Hlx_DNA-bd_motif"/>
</dbReference>
<dbReference type="PROSITE" id="PS50249">
    <property type="entry name" value="MPN"/>
    <property type="match status" value="1"/>
</dbReference>
<accession>A0ABS4KAG2</accession>
<dbReference type="Pfam" id="PF04002">
    <property type="entry name" value="RadC"/>
    <property type="match status" value="1"/>
</dbReference>
<evidence type="ECO:0000313" key="9">
    <source>
        <dbReference type="EMBL" id="MBP2024743.1"/>
    </source>
</evidence>
<dbReference type="NCBIfam" id="NF000642">
    <property type="entry name" value="PRK00024.1"/>
    <property type="match status" value="1"/>
</dbReference>
<feature type="domain" description="MPN" evidence="8">
    <location>
        <begin position="120"/>
        <end position="242"/>
    </location>
</feature>
<dbReference type="NCBIfam" id="TIGR00608">
    <property type="entry name" value="radc"/>
    <property type="match status" value="1"/>
</dbReference>
<dbReference type="InterPro" id="IPR046778">
    <property type="entry name" value="UPF0758_N"/>
</dbReference>
<keyword evidence="2" id="KW-0645">Protease</keyword>
<keyword evidence="3" id="KW-0479">Metal-binding</keyword>
<keyword evidence="5" id="KW-0862">Zinc</keyword>
<dbReference type="InterPro" id="IPR037518">
    <property type="entry name" value="MPN"/>
</dbReference>
<evidence type="ECO:0000256" key="7">
    <source>
        <dbReference type="RuleBase" id="RU003797"/>
    </source>
</evidence>
<name>A0ABS4KAG2_9FIRM</name>
<gene>
    <name evidence="9" type="ORF">J2Z71_000259</name>
</gene>
<dbReference type="SUPFAM" id="SSF102712">
    <property type="entry name" value="JAB1/MPN domain"/>
    <property type="match status" value="1"/>
</dbReference>
<evidence type="ECO:0000256" key="5">
    <source>
        <dbReference type="ARBA" id="ARBA00022833"/>
    </source>
</evidence>
<dbReference type="Proteomes" id="UP001519306">
    <property type="component" value="Unassembled WGS sequence"/>
</dbReference>
<evidence type="ECO:0000259" key="8">
    <source>
        <dbReference type="PROSITE" id="PS50249"/>
    </source>
</evidence>
<dbReference type="PANTHER" id="PTHR30471">
    <property type="entry name" value="DNA REPAIR PROTEIN RADC"/>
    <property type="match status" value="1"/>
</dbReference>
<dbReference type="EMBL" id="JAGGLJ010000002">
    <property type="protein sequence ID" value="MBP2024743.1"/>
    <property type="molecule type" value="Genomic_DNA"/>
</dbReference>
<dbReference type="Gene3D" id="3.40.140.10">
    <property type="entry name" value="Cytidine Deaminase, domain 2"/>
    <property type="match status" value="1"/>
</dbReference>
<dbReference type="InterPro" id="IPR001405">
    <property type="entry name" value="UPF0758"/>
</dbReference>
<dbReference type="InterPro" id="IPR025657">
    <property type="entry name" value="RadC_JAB"/>
</dbReference>
<protein>
    <submittedName>
        <fullName evidence="9">DNA repair protein RadC</fullName>
    </submittedName>
</protein>
<dbReference type="Pfam" id="PF20582">
    <property type="entry name" value="UPF0758_N"/>
    <property type="match status" value="1"/>
</dbReference>
<sequence>MEKYKEEELKYTIKDMPAEDRPQEKLLKYGPEHLSNAELLALIIRTGSKKHTSIELSQNILNEAKKGLSSEENSFIALKDLSAKDLMKIPGVGESKASMIISALEISRRTNKSSIYKKKRIRTPSDMADFVLSDMRFLERENFNIAILNTKKEVESIRHISTGTLNATIVHPRDVFQIAIRENAHTIILIHNHPTGDPTPSIEDINITNRLVEVGNIVKIDVIDHIIIGDNTYYSFLENNLIS</sequence>
<dbReference type="PANTHER" id="PTHR30471:SF3">
    <property type="entry name" value="UPF0758 PROTEIN YEES-RELATED"/>
    <property type="match status" value="1"/>
</dbReference>
<evidence type="ECO:0000313" key="10">
    <source>
        <dbReference type="Proteomes" id="UP001519306"/>
    </source>
</evidence>
<comment type="caution">
    <text evidence="9">The sequence shown here is derived from an EMBL/GenBank/DDBJ whole genome shotgun (WGS) entry which is preliminary data.</text>
</comment>
<evidence type="ECO:0000256" key="6">
    <source>
        <dbReference type="ARBA" id="ARBA00023049"/>
    </source>
</evidence>
<keyword evidence="10" id="KW-1185">Reference proteome</keyword>
<evidence type="ECO:0000256" key="2">
    <source>
        <dbReference type="ARBA" id="ARBA00022670"/>
    </source>
</evidence>
<proteinExistence type="inferred from homology"/>
<comment type="similarity">
    <text evidence="1 7">Belongs to the UPF0758 family.</text>
</comment>
<reference evidence="9 10" key="1">
    <citation type="submission" date="2021-03" db="EMBL/GenBank/DDBJ databases">
        <title>Genomic Encyclopedia of Type Strains, Phase IV (KMG-IV): sequencing the most valuable type-strain genomes for metagenomic binning, comparative biology and taxonomic classification.</title>
        <authorList>
            <person name="Goeker M."/>
        </authorList>
    </citation>
    <scope>NUCLEOTIDE SEQUENCE [LARGE SCALE GENOMIC DNA]</scope>
    <source>
        <strain evidence="9 10">DSM 27563</strain>
    </source>
</reference>
<dbReference type="RefSeq" id="WP_210060052.1">
    <property type="nucleotide sequence ID" value="NZ_JAGGLJ010000002.1"/>
</dbReference>
<evidence type="ECO:0000256" key="4">
    <source>
        <dbReference type="ARBA" id="ARBA00022801"/>
    </source>
</evidence>
<organism evidence="9 10">
    <name type="scientific">Peptoniphilus stercorisuis</name>
    <dbReference type="NCBI Taxonomy" id="1436965"/>
    <lineage>
        <taxon>Bacteria</taxon>
        <taxon>Bacillati</taxon>
        <taxon>Bacillota</taxon>
        <taxon>Tissierellia</taxon>
        <taxon>Tissierellales</taxon>
        <taxon>Peptoniphilaceae</taxon>
        <taxon>Peptoniphilus</taxon>
    </lineage>
</organism>
<evidence type="ECO:0000256" key="3">
    <source>
        <dbReference type="ARBA" id="ARBA00022723"/>
    </source>
</evidence>
<dbReference type="CDD" id="cd08071">
    <property type="entry name" value="MPN_DUF2466"/>
    <property type="match status" value="1"/>
</dbReference>
<keyword evidence="4" id="KW-0378">Hydrolase</keyword>
<dbReference type="SMART" id="SM00278">
    <property type="entry name" value="HhH1"/>
    <property type="match status" value="1"/>
</dbReference>
<evidence type="ECO:0000256" key="1">
    <source>
        <dbReference type="ARBA" id="ARBA00010243"/>
    </source>
</evidence>